<gene>
    <name evidence="5" type="ORF">BCF44_106511</name>
</gene>
<sequence>MAERLLVLLAETPVHAGGSAAEGALDLPIQREAATGLPVIWGQSLKGALRERVRTQAWAAEVFGERLRGPGPQDTAPRTAQPQEKGGELTKGAVSFGDAALLAFPAPTLRNTFAWTTSPLLLSRLSRKLRLLGVDPAPVLGAFTALPPGTYGGTDWAGRSLIGPFTDTITAHTDVATLGRLLAALACPHDAAFAYTRAKLATDLLLLEDGVFTELSKLGTDTVARIQLKEETKTVQNGPFYSEHLPAETVLVSLLSGEENSLQHLKVFDGMPLQLGGDETIGKGLLWCRVLTPKQVGEAITELRAPAQARS</sequence>
<evidence type="ECO:0000313" key="5">
    <source>
        <dbReference type="EMBL" id="REH47346.1"/>
    </source>
</evidence>
<dbReference type="Proteomes" id="UP000256269">
    <property type="component" value="Unassembled WGS sequence"/>
</dbReference>
<comment type="subunit">
    <text evidence="2">Part of the Csm effector complex that includes Cas10, Csm2, Csm3, Csm4 and Csm5.</text>
</comment>
<evidence type="ECO:0000313" key="6">
    <source>
        <dbReference type="Proteomes" id="UP000256269"/>
    </source>
</evidence>
<dbReference type="InterPro" id="IPR013410">
    <property type="entry name" value="CRISPR-assoc_RAMP_Cmr4"/>
</dbReference>
<reference evidence="5 6" key="1">
    <citation type="submission" date="2018-08" db="EMBL/GenBank/DDBJ databases">
        <title>Genomic Encyclopedia of Archaeal and Bacterial Type Strains, Phase II (KMG-II): from individual species to whole genera.</title>
        <authorList>
            <person name="Goeker M."/>
        </authorList>
    </citation>
    <scope>NUCLEOTIDE SEQUENCE [LARGE SCALE GENOMIC DNA]</scope>
    <source>
        <strain evidence="5 6">DSM 45791</strain>
    </source>
</reference>
<accession>A0A3E0HMA1</accession>
<dbReference type="GO" id="GO:0051607">
    <property type="term" value="P:defense response to virus"/>
    <property type="evidence" value="ECO:0007669"/>
    <property type="project" value="UniProtKB-KW"/>
</dbReference>
<dbReference type="PANTHER" id="PTHR36700:SF1">
    <property type="entry name" value="CRISPR SYSTEM CMR SUBUNIT CMR4"/>
    <property type="match status" value="1"/>
</dbReference>
<keyword evidence="1" id="KW-0051">Antiviral defense</keyword>
<evidence type="ECO:0000256" key="3">
    <source>
        <dbReference type="SAM" id="MobiDB-lite"/>
    </source>
</evidence>
<dbReference type="NCBIfam" id="TIGR02580">
    <property type="entry name" value="cas_RAMP_Cmr4"/>
    <property type="match status" value="1"/>
</dbReference>
<feature type="domain" description="CRISPR type III-associated protein" evidence="4">
    <location>
        <begin position="10"/>
        <end position="286"/>
    </location>
</feature>
<name>A0A3E0HMA1_9PSEU</name>
<feature type="region of interest" description="Disordered" evidence="3">
    <location>
        <begin position="64"/>
        <end position="87"/>
    </location>
</feature>
<dbReference type="InterPro" id="IPR005537">
    <property type="entry name" value="RAMP_III_fam"/>
</dbReference>
<organism evidence="5 6">
    <name type="scientific">Kutzneria buriramensis</name>
    <dbReference type="NCBI Taxonomy" id="1045776"/>
    <lineage>
        <taxon>Bacteria</taxon>
        <taxon>Bacillati</taxon>
        <taxon>Actinomycetota</taxon>
        <taxon>Actinomycetes</taxon>
        <taxon>Pseudonocardiales</taxon>
        <taxon>Pseudonocardiaceae</taxon>
        <taxon>Kutzneria</taxon>
    </lineage>
</organism>
<evidence type="ECO:0000259" key="4">
    <source>
        <dbReference type="Pfam" id="PF03787"/>
    </source>
</evidence>
<protein>
    <submittedName>
        <fullName evidence="5">CRISPR-associated protein Cmr4</fullName>
    </submittedName>
</protein>
<dbReference type="RefSeq" id="WP_170217644.1">
    <property type="nucleotide sequence ID" value="NZ_CP144375.1"/>
</dbReference>
<dbReference type="AlphaFoldDB" id="A0A3E0HMA1"/>
<proteinExistence type="predicted"/>
<dbReference type="PANTHER" id="PTHR36700">
    <property type="entry name" value="CRISPR SYSTEM CMR SUBUNIT CMR4"/>
    <property type="match status" value="1"/>
</dbReference>
<evidence type="ECO:0000256" key="2">
    <source>
        <dbReference type="ARBA" id="ARBA00093789"/>
    </source>
</evidence>
<dbReference type="Pfam" id="PF03787">
    <property type="entry name" value="RAMPs"/>
    <property type="match status" value="1"/>
</dbReference>
<comment type="caution">
    <text evidence="5">The sequence shown here is derived from an EMBL/GenBank/DDBJ whole genome shotgun (WGS) entry which is preliminary data.</text>
</comment>
<keyword evidence="6" id="KW-1185">Reference proteome</keyword>
<evidence type="ECO:0000256" key="1">
    <source>
        <dbReference type="ARBA" id="ARBA00023118"/>
    </source>
</evidence>
<dbReference type="EMBL" id="QUNO01000006">
    <property type="protein sequence ID" value="REH47346.1"/>
    <property type="molecule type" value="Genomic_DNA"/>
</dbReference>